<reference evidence="2" key="1">
    <citation type="journal article" date="2013" name="Stand. Genomic Sci.">
        <title>Genome sequence of the Litoreibacter arenae type strain (DSM 19593(T)), a member of the Roseobacter clade isolated from sea sand.</title>
        <authorList>
            <person name="Riedel T."/>
            <person name="Fiebig A."/>
            <person name="Petersen J."/>
            <person name="Gronow S."/>
            <person name="Kyrpides N.C."/>
            <person name="Goker M."/>
            <person name="Klenk H.P."/>
        </authorList>
    </citation>
    <scope>NUCLEOTIDE SEQUENCE [LARGE SCALE GENOMIC DNA]</scope>
    <source>
        <strain evidence="2">DSM 19593</strain>
    </source>
</reference>
<dbReference type="STRING" id="1123360.thalar_01918"/>
<keyword evidence="2" id="KW-1185">Reference proteome</keyword>
<evidence type="ECO:0000313" key="1">
    <source>
        <dbReference type="EMBL" id="EPX79099.1"/>
    </source>
</evidence>
<comment type="caution">
    <text evidence="1">The sequence shown here is derived from an EMBL/GenBank/DDBJ whole genome shotgun (WGS) entry which is preliminary data.</text>
</comment>
<dbReference type="SUPFAM" id="SSF48295">
    <property type="entry name" value="TrpR-like"/>
    <property type="match status" value="1"/>
</dbReference>
<dbReference type="eggNOG" id="ENOG5031CDG">
    <property type="taxonomic scope" value="Bacteria"/>
</dbReference>
<proteinExistence type="predicted"/>
<dbReference type="InterPro" id="IPR009534">
    <property type="entry name" value="DUF1153"/>
</dbReference>
<name>S9RYT1_9RHOB</name>
<organism evidence="1 2">
    <name type="scientific">Litoreibacter arenae DSM 19593</name>
    <dbReference type="NCBI Taxonomy" id="1123360"/>
    <lineage>
        <taxon>Bacteria</taxon>
        <taxon>Pseudomonadati</taxon>
        <taxon>Pseudomonadota</taxon>
        <taxon>Alphaproteobacteria</taxon>
        <taxon>Rhodobacterales</taxon>
        <taxon>Roseobacteraceae</taxon>
        <taxon>Litoreibacter</taxon>
    </lineage>
</organism>
<dbReference type="Pfam" id="PF06627">
    <property type="entry name" value="DUF1153"/>
    <property type="match status" value="1"/>
</dbReference>
<sequence>MVTLPDGTTMSRADLPDPRTRRWVASRKALVVRAVEAELISAAEACEMYALSEEELASWRKAVADHGIRALRATSLQNYRQNGEDSAAERPR</sequence>
<evidence type="ECO:0000313" key="2">
    <source>
        <dbReference type="Proteomes" id="UP000015351"/>
    </source>
</evidence>
<dbReference type="Proteomes" id="UP000015351">
    <property type="component" value="Unassembled WGS sequence"/>
</dbReference>
<protein>
    <submittedName>
        <fullName evidence="1">II.1 protein</fullName>
    </submittedName>
</protein>
<dbReference type="InterPro" id="IPR036388">
    <property type="entry name" value="WH-like_DNA-bd_sf"/>
</dbReference>
<dbReference type="InterPro" id="IPR010921">
    <property type="entry name" value="Trp_repressor/repl_initiator"/>
</dbReference>
<dbReference type="HOGENOM" id="CLU_161849_0_0_5"/>
<dbReference type="Gene3D" id="1.10.10.10">
    <property type="entry name" value="Winged helix-like DNA-binding domain superfamily/Winged helix DNA-binding domain"/>
    <property type="match status" value="1"/>
</dbReference>
<dbReference type="EMBL" id="AONI01000010">
    <property type="protein sequence ID" value="EPX79099.1"/>
    <property type="molecule type" value="Genomic_DNA"/>
</dbReference>
<accession>S9RYT1</accession>
<dbReference type="AlphaFoldDB" id="S9RYT1"/>
<dbReference type="GO" id="GO:0043565">
    <property type="term" value="F:sequence-specific DNA binding"/>
    <property type="evidence" value="ECO:0007669"/>
    <property type="project" value="InterPro"/>
</dbReference>
<gene>
    <name evidence="1" type="ORF">thalar_01918</name>
</gene>